<comment type="caution">
    <text evidence="1">The sequence shown here is derived from an EMBL/GenBank/DDBJ whole genome shotgun (WGS) entry which is preliminary data.</text>
</comment>
<keyword evidence="2" id="KW-1185">Reference proteome</keyword>
<reference evidence="1" key="1">
    <citation type="submission" date="2021-09" db="EMBL/GenBank/DDBJ databases">
        <authorList>
            <person name="Martin H S."/>
        </authorList>
    </citation>
    <scope>NUCLEOTIDE SEQUENCE</scope>
</reference>
<organism evidence="1 2">
    <name type="scientific">Danaus chrysippus</name>
    <name type="common">African queen</name>
    <dbReference type="NCBI Taxonomy" id="151541"/>
    <lineage>
        <taxon>Eukaryota</taxon>
        <taxon>Metazoa</taxon>
        <taxon>Ecdysozoa</taxon>
        <taxon>Arthropoda</taxon>
        <taxon>Hexapoda</taxon>
        <taxon>Insecta</taxon>
        <taxon>Pterygota</taxon>
        <taxon>Neoptera</taxon>
        <taxon>Endopterygota</taxon>
        <taxon>Lepidoptera</taxon>
        <taxon>Glossata</taxon>
        <taxon>Ditrysia</taxon>
        <taxon>Papilionoidea</taxon>
        <taxon>Nymphalidae</taxon>
        <taxon>Danainae</taxon>
        <taxon>Danaini</taxon>
        <taxon>Danaina</taxon>
        <taxon>Danaus</taxon>
        <taxon>Anosia</taxon>
    </lineage>
</organism>
<proteinExistence type="predicted"/>
<protein>
    <submittedName>
        <fullName evidence="1">(African queen) hypothetical protein</fullName>
    </submittedName>
</protein>
<dbReference type="EMBL" id="CAKASE010000046">
    <property type="protein sequence ID" value="CAG9560844.1"/>
    <property type="molecule type" value="Genomic_DNA"/>
</dbReference>
<sequence>MCKSLGHRLADISIQNVYTYSLQVIDIRTWHLRPLSDGATSDNEALCVPIIERNERRVAGTERADRRPSHAWW</sequence>
<dbReference type="AlphaFoldDB" id="A0A8J2VZ66"/>
<accession>A0A8J2VZ66</accession>
<name>A0A8J2VZ66_9NEOP</name>
<evidence type="ECO:0000313" key="2">
    <source>
        <dbReference type="Proteomes" id="UP000789524"/>
    </source>
</evidence>
<evidence type="ECO:0000313" key="1">
    <source>
        <dbReference type="EMBL" id="CAG9560844.1"/>
    </source>
</evidence>
<gene>
    <name evidence="1" type="ORF">DCHRY22_LOCUS2445</name>
</gene>
<dbReference type="Proteomes" id="UP000789524">
    <property type="component" value="Unassembled WGS sequence"/>
</dbReference>